<comment type="caution">
    <text evidence="3">The sequence shown here is derived from an EMBL/GenBank/DDBJ whole genome shotgun (WGS) entry which is preliminary data.</text>
</comment>
<reference evidence="3 4" key="1">
    <citation type="submission" date="2024-01" db="EMBL/GenBank/DDBJ databases">
        <title>Novel species of the genus Luteimonas isolated from rivers.</title>
        <authorList>
            <person name="Lu H."/>
        </authorList>
    </citation>
    <scope>NUCLEOTIDE SEQUENCE [LARGE SCALE GENOMIC DNA]</scope>
    <source>
        <strain evidence="3 4">FXH3W</strain>
    </source>
</reference>
<feature type="signal peptide" evidence="2">
    <location>
        <begin position="1"/>
        <end position="22"/>
    </location>
</feature>
<sequence>MNIRNSLLVLALANAAASGAMAQDHSGMDHSKMDHSTMAPSKAEESKVDQSKMDHSTMDHSTMDHSTMDHSKMEMADPSREPIPAVTDADRRAAFPEVHAHHRHGTDTFGSVLVDRLEMDDDDGYAMEAEGWVGGDIRKLLITTELHGDKHGLEEGAVDVLYSQGVRAWWDVVAGARHEFPSDRSRSWLAAGVRGFAPYKFEVSAMGYAGNGGRLMLNLEGEYETLLTNRAILQWRGEANLRSKAEPEQLLGTGLTAASLGARLRYEVRREFAPYVGLQFERSFGNTRDRRAAAGEKTSDVSFVAGVRFWF</sequence>
<protein>
    <submittedName>
        <fullName evidence="3">Copper resistance protein B</fullName>
    </submittedName>
</protein>
<feature type="compositionally biased region" description="Basic and acidic residues" evidence="1">
    <location>
        <begin position="42"/>
        <end position="64"/>
    </location>
</feature>
<keyword evidence="2" id="KW-0732">Signal</keyword>
<keyword evidence="4" id="KW-1185">Reference proteome</keyword>
<dbReference type="RefSeq" id="WP_331703441.1">
    <property type="nucleotide sequence ID" value="NZ_JAZHBO010000001.1"/>
</dbReference>
<accession>A0ABU7UZI7</accession>
<name>A0ABU7UZI7_9GAMM</name>
<dbReference type="InterPro" id="IPR007939">
    <property type="entry name" value="Cu-R_B_prcur"/>
</dbReference>
<evidence type="ECO:0000256" key="1">
    <source>
        <dbReference type="SAM" id="MobiDB-lite"/>
    </source>
</evidence>
<feature type="chain" id="PRO_5047102807" evidence="2">
    <location>
        <begin position="23"/>
        <end position="311"/>
    </location>
</feature>
<evidence type="ECO:0000256" key="2">
    <source>
        <dbReference type="SAM" id="SignalP"/>
    </source>
</evidence>
<evidence type="ECO:0000313" key="4">
    <source>
        <dbReference type="Proteomes" id="UP001356170"/>
    </source>
</evidence>
<feature type="compositionally biased region" description="Basic and acidic residues" evidence="1">
    <location>
        <begin position="26"/>
        <end position="35"/>
    </location>
</feature>
<feature type="region of interest" description="Disordered" evidence="1">
    <location>
        <begin position="23"/>
        <end position="64"/>
    </location>
</feature>
<dbReference type="Pfam" id="PF05275">
    <property type="entry name" value="CopB"/>
    <property type="match status" value="1"/>
</dbReference>
<evidence type="ECO:0000313" key="3">
    <source>
        <dbReference type="EMBL" id="MEF2155388.1"/>
    </source>
</evidence>
<dbReference type="EMBL" id="JAZHBO010000001">
    <property type="protein sequence ID" value="MEF2155388.1"/>
    <property type="molecule type" value="Genomic_DNA"/>
</dbReference>
<proteinExistence type="predicted"/>
<organism evidence="3 4">
    <name type="scientific">Aquilutibacter rugosus</name>
    <dbReference type="NCBI Taxonomy" id="3115820"/>
    <lineage>
        <taxon>Bacteria</taxon>
        <taxon>Pseudomonadati</taxon>
        <taxon>Pseudomonadota</taxon>
        <taxon>Gammaproteobacteria</taxon>
        <taxon>Lysobacterales</taxon>
        <taxon>Lysobacteraceae</taxon>
        <taxon>Aquilutibacter</taxon>
    </lineage>
</organism>
<gene>
    <name evidence="3" type="ORF">V3390_03965</name>
</gene>
<dbReference type="Proteomes" id="UP001356170">
    <property type="component" value="Unassembled WGS sequence"/>
</dbReference>